<organism evidence="2 3">
    <name type="scientific">Pseudobacter ginsenosidimutans</name>
    <dbReference type="NCBI Taxonomy" id="661488"/>
    <lineage>
        <taxon>Bacteria</taxon>
        <taxon>Pseudomonadati</taxon>
        <taxon>Bacteroidota</taxon>
        <taxon>Chitinophagia</taxon>
        <taxon>Chitinophagales</taxon>
        <taxon>Chitinophagaceae</taxon>
        <taxon>Pseudobacter</taxon>
    </lineage>
</organism>
<reference evidence="2 3" key="1">
    <citation type="submission" date="2019-02" db="EMBL/GenBank/DDBJ databases">
        <title>Genomic Encyclopedia of Type Strains, Phase IV (KMG-IV): sequencing the most valuable type-strain genomes for metagenomic binning, comparative biology and taxonomic classification.</title>
        <authorList>
            <person name="Goeker M."/>
        </authorList>
    </citation>
    <scope>NUCLEOTIDE SEQUENCE [LARGE SCALE GENOMIC DNA]</scope>
    <source>
        <strain evidence="2 3">DSM 18116</strain>
    </source>
</reference>
<dbReference type="InterPro" id="IPR037883">
    <property type="entry name" value="Knr4/Smi1-like_sf"/>
</dbReference>
<accession>A0A4Q7N4R1</accession>
<dbReference type="OrthoDB" id="5905572at2"/>
<evidence type="ECO:0000313" key="2">
    <source>
        <dbReference type="EMBL" id="RZS76012.1"/>
    </source>
</evidence>
<dbReference type="EMBL" id="SGXA01000001">
    <property type="protein sequence ID" value="RZS76012.1"/>
    <property type="molecule type" value="Genomic_DNA"/>
</dbReference>
<gene>
    <name evidence="2" type="ORF">EV199_1888</name>
</gene>
<protein>
    <recommendedName>
        <fullName evidence="1">RhsPI domain-containing protein</fullName>
    </recommendedName>
</protein>
<keyword evidence="3" id="KW-1185">Reference proteome</keyword>
<dbReference type="RefSeq" id="WP_130540335.1">
    <property type="nucleotide sequence ID" value="NZ_CP042431.1"/>
</dbReference>
<dbReference type="SUPFAM" id="SSF160631">
    <property type="entry name" value="SMI1/KNR4-like"/>
    <property type="match status" value="1"/>
</dbReference>
<feature type="domain" description="RhsPI" evidence="1">
    <location>
        <begin position="68"/>
        <end position="123"/>
    </location>
</feature>
<dbReference type="Proteomes" id="UP000293874">
    <property type="component" value="Unassembled WGS sequence"/>
</dbReference>
<evidence type="ECO:0000313" key="3">
    <source>
        <dbReference type="Proteomes" id="UP000293874"/>
    </source>
</evidence>
<evidence type="ECO:0000259" key="1">
    <source>
        <dbReference type="Pfam" id="PF26352"/>
    </source>
</evidence>
<sequence>MNEVQLLEATIKTSIPDSLKAIIIDPPPINIGKNRFLRISDEFEQENTLHQFLTVDEMQAGWLALADDADFAGEQILQFAETLGSPMICIGIGDHNKGQIIVFDYDLYASKVAGSMEEFLAMLY</sequence>
<name>A0A4Q7N4R1_9BACT</name>
<comment type="caution">
    <text evidence="2">The sequence shown here is derived from an EMBL/GenBank/DDBJ whole genome shotgun (WGS) entry which is preliminary data.</text>
</comment>
<proteinExistence type="predicted"/>
<dbReference type="Pfam" id="PF26352">
    <property type="entry name" value="RhsPI"/>
    <property type="match status" value="1"/>
</dbReference>
<dbReference type="AlphaFoldDB" id="A0A4Q7N4R1"/>
<dbReference type="InterPro" id="IPR058812">
    <property type="entry name" value="RhsPI"/>
</dbReference>